<dbReference type="OrthoDB" id="7374740at2"/>
<comment type="caution">
    <text evidence="6">The sequence shown here is derived from an EMBL/GenBank/DDBJ whole genome shotgun (WGS) entry which is preliminary data.</text>
</comment>
<name>A0A511JD71_9CELL</name>
<dbReference type="RefSeq" id="WP_146843550.1">
    <property type="nucleotide sequence ID" value="NZ_BJWG01000012.1"/>
</dbReference>
<feature type="domain" description="Luciferase-like" evidence="5">
    <location>
        <begin position="14"/>
        <end position="201"/>
    </location>
</feature>
<dbReference type="AlphaFoldDB" id="A0A511JD71"/>
<keyword evidence="7" id="KW-1185">Reference proteome</keyword>
<dbReference type="Pfam" id="PF00296">
    <property type="entry name" value="Bac_luciferase"/>
    <property type="match status" value="1"/>
</dbReference>
<dbReference type="PANTHER" id="PTHR42847:SF4">
    <property type="entry name" value="ALKANESULFONATE MONOOXYGENASE-RELATED"/>
    <property type="match status" value="1"/>
</dbReference>
<proteinExistence type="predicted"/>
<keyword evidence="4" id="KW-0503">Monooxygenase</keyword>
<reference evidence="6 7" key="1">
    <citation type="submission" date="2019-07" db="EMBL/GenBank/DDBJ databases">
        <title>Whole genome shotgun sequence of Cellulomonas composti NBRC 100758.</title>
        <authorList>
            <person name="Hosoyama A."/>
            <person name="Uohara A."/>
            <person name="Ohji S."/>
            <person name="Ichikawa N."/>
        </authorList>
    </citation>
    <scope>NUCLEOTIDE SEQUENCE [LARGE SCALE GENOMIC DNA]</scope>
    <source>
        <strain evidence="6 7">NBRC 100758</strain>
    </source>
</reference>
<dbReference type="GO" id="GO:0046306">
    <property type="term" value="P:alkanesulfonate catabolic process"/>
    <property type="evidence" value="ECO:0007669"/>
    <property type="project" value="TreeGrafter"/>
</dbReference>
<evidence type="ECO:0000259" key="5">
    <source>
        <dbReference type="Pfam" id="PF00296"/>
    </source>
</evidence>
<keyword evidence="2" id="KW-0288">FMN</keyword>
<protein>
    <submittedName>
        <fullName evidence="6">Luciferase</fullName>
    </submittedName>
</protein>
<gene>
    <name evidence="6" type="ORF">CCO02nite_25800</name>
</gene>
<keyword evidence="1" id="KW-0285">Flavoprotein</keyword>
<dbReference type="InterPro" id="IPR036661">
    <property type="entry name" value="Luciferase-like_sf"/>
</dbReference>
<dbReference type="InterPro" id="IPR011251">
    <property type="entry name" value="Luciferase-like_dom"/>
</dbReference>
<sequence length="302" mass="32265">MVRVGVVLLPEERWVRDRARWRQVEDWGFDHAWTYDHLSWRSLADGPWFATVPLLAAAAEATSRVALGTFVATPNFRHPVPFAKDVLGLDDVSGGRLLLGLGSGGTGYDASVLGPPPTPGERTRRFEEFVALLDALLTQDRTSAQGEFYTADDARMVPGTLARPRPPFVVAAAGPRAMAVAARYGQGWVTYGPSFAPDETAADPVAAQDRWWDGVAGQARAFDDALAAHGPADAPAPRRYLNLDGAPVFSLASVETALEGIARAQALGFTDVVVHWPRADGVYAGDVAVLEALAGRRPPASA</sequence>
<dbReference type="Gene3D" id="3.20.20.30">
    <property type="entry name" value="Luciferase-like domain"/>
    <property type="match status" value="1"/>
</dbReference>
<dbReference type="EMBL" id="BJWG01000012">
    <property type="protein sequence ID" value="GEL95922.1"/>
    <property type="molecule type" value="Genomic_DNA"/>
</dbReference>
<evidence type="ECO:0000256" key="4">
    <source>
        <dbReference type="ARBA" id="ARBA00023033"/>
    </source>
</evidence>
<evidence type="ECO:0000256" key="3">
    <source>
        <dbReference type="ARBA" id="ARBA00023002"/>
    </source>
</evidence>
<dbReference type="Proteomes" id="UP000321720">
    <property type="component" value="Unassembled WGS sequence"/>
</dbReference>
<keyword evidence="3" id="KW-0560">Oxidoreductase</keyword>
<dbReference type="PANTHER" id="PTHR42847">
    <property type="entry name" value="ALKANESULFONATE MONOOXYGENASE"/>
    <property type="match status" value="1"/>
</dbReference>
<dbReference type="SUPFAM" id="SSF51679">
    <property type="entry name" value="Bacterial luciferase-like"/>
    <property type="match status" value="1"/>
</dbReference>
<dbReference type="InterPro" id="IPR050172">
    <property type="entry name" value="SsuD_RutA_monooxygenase"/>
</dbReference>
<evidence type="ECO:0000256" key="1">
    <source>
        <dbReference type="ARBA" id="ARBA00022630"/>
    </source>
</evidence>
<organism evidence="6 7">
    <name type="scientific">Cellulomonas composti</name>
    <dbReference type="NCBI Taxonomy" id="266130"/>
    <lineage>
        <taxon>Bacteria</taxon>
        <taxon>Bacillati</taxon>
        <taxon>Actinomycetota</taxon>
        <taxon>Actinomycetes</taxon>
        <taxon>Micrococcales</taxon>
        <taxon>Cellulomonadaceae</taxon>
        <taxon>Cellulomonas</taxon>
    </lineage>
</organism>
<evidence type="ECO:0000313" key="7">
    <source>
        <dbReference type="Proteomes" id="UP000321720"/>
    </source>
</evidence>
<accession>A0A511JD71</accession>
<dbReference type="CDD" id="cd01097">
    <property type="entry name" value="Tetrahydromethanopterin_reductase"/>
    <property type="match status" value="1"/>
</dbReference>
<evidence type="ECO:0000256" key="2">
    <source>
        <dbReference type="ARBA" id="ARBA00022643"/>
    </source>
</evidence>
<evidence type="ECO:0000313" key="6">
    <source>
        <dbReference type="EMBL" id="GEL95922.1"/>
    </source>
</evidence>
<dbReference type="GO" id="GO:0008726">
    <property type="term" value="F:alkanesulfonate monooxygenase activity"/>
    <property type="evidence" value="ECO:0007669"/>
    <property type="project" value="TreeGrafter"/>
</dbReference>